<comment type="caution">
    <text evidence="1">The sequence shown here is derived from an EMBL/GenBank/DDBJ whole genome shotgun (WGS) entry which is preliminary data.</text>
</comment>
<evidence type="ECO:0000313" key="1">
    <source>
        <dbReference type="EMBL" id="NBR93923.1"/>
    </source>
</evidence>
<gene>
    <name evidence="1" type="ORF">EBT44_03675</name>
</gene>
<dbReference type="PANTHER" id="PTHR43434">
    <property type="entry name" value="PHOSPHOGLYCOLATE PHOSPHATASE"/>
    <property type="match status" value="1"/>
</dbReference>
<accession>A0A965LKR3</accession>
<dbReference type="SUPFAM" id="SSF56784">
    <property type="entry name" value="HAD-like"/>
    <property type="match status" value="1"/>
</dbReference>
<dbReference type="GO" id="GO:0006281">
    <property type="term" value="P:DNA repair"/>
    <property type="evidence" value="ECO:0007669"/>
    <property type="project" value="TreeGrafter"/>
</dbReference>
<organism evidence="1 2">
    <name type="scientific">Candidatus Fonsibacter lacus</name>
    <dbReference type="NCBI Taxonomy" id="2576439"/>
    <lineage>
        <taxon>Bacteria</taxon>
        <taxon>Pseudomonadati</taxon>
        <taxon>Pseudomonadota</taxon>
        <taxon>Alphaproteobacteria</taxon>
        <taxon>Candidatus Pelagibacterales</taxon>
        <taxon>Candidatus Pelagibacterales incertae sedis</taxon>
        <taxon>Candidatus Fonsibacter</taxon>
    </lineage>
</organism>
<dbReference type="InterPro" id="IPR023214">
    <property type="entry name" value="HAD_sf"/>
</dbReference>
<dbReference type="PANTHER" id="PTHR43434:SF19">
    <property type="entry name" value="PHOSPHONOACETALDEHYDE HYDROLASE"/>
    <property type="match status" value="1"/>
</dbReference>
<name>A0A965LKR3_9PROT</name>
<keyword evidence="1" id="KW-0378">Hydrolase</keyword>
<dbReference type="EMBL" id="RFXN01000036">
    <property type="protein sequence ID" value="NBR93923.1"/>
    <property type="molecule type" value="Genomic_DNA"/>
</dbReference>
<dbReference type="Gene3D" id="3.40.50.1000">
    <property type="entry name" value="HAD superfamily/HAD-like"/>
    <property type="match status" value="1"/>
</dbReference>
<dbReference type="InterPro" id="IPR006439">
    <property type="entry name" value="HAD-SF_hydro_IA"/>
</dbReference>
<dbReference type="AlphaFoldDB" id="A0A965LKR3"/>
<dbReference type="SFLD" id="SFLDS00003">
    <property type="entry name" value="Haloacid_Dehalogenase"/>
    <property type="match status" value="1"/>
</dbReference>
<dbReference type="InterPro" id="IPR050155">
    <property type="entry name" value="HAD-like_hydrolase_sf"/>
</dbReference>
<dbReference type="Pfam" id="PF00702">
    <property type="entry name" value="Hydrolase"/>
    <property type="match status" value="1"/>
</dbReference>
<protein>
    <submittedName>
        <fullName evidence="1">HAD family hydrolase</fullName>
    </submittedName>
</protein>
<dbReference type="Proteomes" id="UP000740727">
    <property type="component" value="Unassembled WGS sequence"/>
</dbReference>
<sequence>MMEKIEMVAFDVAGTTLRDDGTVMEAFRIALTETQPKLWRIHGQEWMRFAADTMGQSKIEVFSALLGDGVRARSANAAFERAYIGQLAGGGITPIPGAEETFRTLREQGIPIVLTTGFNRHTFDTIIDHIGWHDLIDFAITPSEVERGRPHPDMLIAAQQRLGFRDPRNSVIVGDTASDMLAGVAFGATKIFGVLTGAHDKKMLYETGATSVVNSVANLITQL</sequence>
<evidence type="ECO:0000313" key="2">
    <source>
        <dbReference type="Proteomes" id="UP000740727"/>
    </source>
</evidence>
<dbReference type="GO" id="GO:0008967">
    <property type="term" value="F:phosphoglycolate phosphatase activity"/>
    <property type="evidence" value="ECO:0007669"/>
    <property type="project" value="TreeGrafter"/>
</dbReference>
<dbReference type="SFLD" id="SFLDG01129">
    <property type="entry name" value="C1.5:_HAD__Beta-PGM__Phosphata"/>
    <property type="match status" value="1"/>
</dbReference>
<reference evidence="1" key="1">
    <citation type="submission" date="2018-10" db="EMBL/GenBank/DDBJ databases">
        <title>Iterative Subtractive Binning of Freshwater Chronoseries Metagenomes Recovers Nearly Complete Genomes from over Four Hundred Novel Species.</title>
        <authorList>
            <person name="Rodriguez-R L.M."/>
            <person name="Tsementzi D."/>
            <person name="Luo C."/>
            <person name="Konstantinidis K.T."/>
        </authorList>
    </citation>
    <scope>NUCLEOTIDE SEQUENCE</scope>
    <source>
        <strain evidence="1">WB5_2A_028</strain>
    </source>
</reference>
<dbReference type="GO" id="GO:0005829">
    <property type="term" value="C:cytosol"/>
    <property type="evidence" value="ECO:0007669"/>
    <property type="project" value="TreeGrafter"/>
</dbReference>
<dbReference type="InterPro" id="IPR036412">
    <property type="entry name" value="HAD-like_sf"/>
</dbReference>
<dbReference type="NCBIfam" id="TIGR01509">
    <property type="entry name" value="HAD-SF-IA-v3"/>
    <property type="match status" value="1"/>
</dbReference>
<proteinExistence type="predicted"/>